<evidence type="ECO:0000256" key="1">
    <source>
        <dbReference type="SAM" id="MobiDB-lite"/>
    </source>
</evidence>
<evidence type="ECO:0000313" key="2">
    <source>
        <dbReference type="EMBL" id="CAC5357444.1"/>
    </source>
</evidence>
<keyword evidence="3" id="KW-1185">Reference proteome</keyword>
<sequence>MRDFPLEAPSNVDEPEDPDDDIPLADLVQQLRSKDPSVQINETDDVDDNLATESAFDVDWEMDLISEFTGDPLIESNDNVEMEISSEVQPGSDMNHTDILDLLTKLRNFSISKDSCYLDQTEQMISMTKDLTVKSKLATRQTTLDNYFSLQ</sequence>
<name>A0A6J7ZUP8_MYTCO</name>
<evidence type="ECO:0000313" key="3">
    <source>
        <dbReference type="Proteomes" id="UP000507470"/>
    </source>
</evidence>
<proteinExistence type="predicted"/>
<organism evidence="2 3">
    <name type="scientific">Mytilus coruscus</name>
    <name type="common">Sea mussel</name>
    <dbReference type="NCBI Taxonomy" id="42192"/>
    <lineage>
        <taxon>Eukaryota</taxon>
        <taxon>Metazoa</taxon>
        <taxon>Spiralia</taxon>
        <taxon>Lophotrochozoa</taxon>
        <taxon>Mollusca</taxon>
        <taxon>Bivalvia</taxon>
        <taxon>Autobranchia</taxon>
        <taxon>Pteriomorphia</taxon>
        <taxon>Mytilida</taxon>
        <taxon>Mytiloidea</taxon>
        <taxon>Mytilidae</taxon>
        <taxon>Mytilinae</taxon>
        <taxon>Mytilus</taxon>
    </lineage>
</organism>
<dbReference type="AlphaFoldDB" id="A0A6J7ZUP8"/>
<dbReference type="EMBL" id="CACVKT020000204">
    <property type="protein sequence ID" value="CAC5357444.1"/>
    <property type="molecule type" value="Genomic_DNA"/>
</dbReference>
<feature type="compositionally biased region" description="Acidic residues" evidence="1">
    <location>
        <begin position="13"/>
        <end position="22"/>
    </location>
</feature>
<reference evidence="2 3" key="1">
    <citation type="submission" date="2020-06" db="EMBL/GenBank/DDBJ databases">
        <authorList>
            <person name="Li R."/>
            <person name="Bekaert M."/>
        </authorList>
    </citation>
    <scope>NUCLEOTIDE SEQUENCE [LARGE SCALE GENOMIC DNA]</scope>
    <source>
        <strain evidence="3">wild</strain>
    </source>
</reference>
<dbReference type="Proteomes" id="UP000507470">
    <property type="component" value="Unassembled WGS sequence"/>
</dbReference>
<feature type="region of interest" description="Disordered" evidence="1">
    <location>
        <begin position="1"/>
        <end position="22"/>
    </location>
</feature>
<accession>A0A6J7ZUP8</accession>
<gene>
    <name evidence="2" type="ORF">MCOR_1116</name>
</gene>
<protein>
    <submittedName>
        <fullName evidence="2">Uncharacterized protein</fullName>
    </submittedName>
</protein>